<keyword evidence="2" id="KW-0496">Mitochondrion</keyword>
<sequence length="264" mass="32291">MMTFLQRLEQIRENWPEYLPDMDFLYAMKKTFYDMFEEFFYYSIYLGLIPSATILAVVLILRKMIDYISDHHYSFFIKDDLKRGTKLDLNDRLKNEKLVPLPYKFYHRIYGDESILPQRKEDYMTRFQNMSVEDKAKEKTLECQADKGNMLWVSAQERAYYEMLEELEEEERRELRKNEDPYVYTGDLIKKKSFLQLKLQLQRRGKMTRMTREKYGVENATYSDDFIYETCEIIPDRTWHRKSRLSKEFSCIISLFRKDTEYRI</sequence>
<name>A0A7T0M418_9EUKA</name>
<accession>A0A7T0M418</accession>
<proteinExistence type="predicted"/>
<geneLocation type="mitochondrion" evidence="2"/>
<protein>
    <submittedName>
        <fullName evidence="2">Uncharacterized protein</fullName>
    </submittedName>
</protein>
<keyword evidence="1" id="KW-0812">Transmembrane</keyword>
<keyword evidence="1" id="KW-1133">Transmembrane helix</keyword>
<evidence type="ECO:0000313" key="2">
    <source>
        <dbReference type="EMBL" id="QPL15608.1"/>
    </source>
</evidence>
<dbReference type="RefSeq" id="YP_010049259.1">
    <property type="nucleotide sequence ID" value="NC_054363.1"/>
</dbReference>
<dbReference type="EMBL" id="MT843578">
    <property type="protein sequence ID" value="QPL15608.1"/>
    <property type="molecule type" value="Genomic_DNA"/>
</dbReference>
<organism evidence="2">
    <name type="scientific">Pleurostomum flabellatum</name>
    <dbReference type="NCBI Taxonomy" id="405751"/>
    <lineage>
        <taxon>Eukaryota</taxon>
        <taxon>Discoba</taxon>
        <taxon>Heterolobosea</taxon>
        <taxon>Tulamoebidae</taxon>
        <taxon>Pleurostomum</taxon>
    </lineage>
</organism>
<gene>
    <name evidence="2" type="primary">orf18</name>
</gene>
<evidence type="ECO:0000256" key="1">
    <source>
        <dbReference type="SAM" id="Phobius"/>
    </source>
</evidence>
<dbReference type="GeneID" id="63660949"/>
<reference evidence="2" key="1">
    <citation type="journal article" date="2021" name="Genome Biol.">
        <title>Evolutionary history of mitochondrial genomes in Discoba, including the extreme halophile Pleurostomum flabellatum (Heterolobosea).</title>
        <authorList>
            <person name="Ettahi K."/>
            <person name="Lhee D.H."/>
            <person name="Sung J.Y."/>
            <person name="Simpson A.G.B."/>
            <person name="Park J.S."/>
            <person name="Yoon H.S."/>
        </authorList>
    </citation>
    <scope>NUCLEOTIDE SEQUENCE</scope>
</reference>
<dbReference type="AlphaFoldDB" id="A0A7T0M418"/>
<keyword evidence="1" id="KW-0472">Membrane</keyword>
<feature type="transmembrane region" description="Helical" evidence="1">
    <location>
        <begin position="39"/>
        <end position="61"/>
    </location>
</feature>